<evidence type="ECO:0008006" key="3">
    <source>
        <dbReference type="Google" id="ProtNLM"/>
    </source>
</evidence>
<organism evidence="1 2">
    <name type="scientific">Hydrocarboniphaga effusa AP103</name>
    <dbReference type="NCBI Taxonomy" id="1172194"/>
    <lineage>
        <taxon>Bacteria</taxon>
        <taxon>Pseudomonadati</taxon>
        <taxon>Pseudomonadota</taxon>
        <taxon>Gammaproteobacteria</taxon>
        <taxon>Nevskiales</taxon>
        <taxon>Nevskiaceae</taxon>
        <taxon>Hydrocarboniphaga</taxon>
    </lineage>
</organism>
<dbReference type="AlphaFoldDB" id="I8TAS3"/>
<dbReference type="STRING" id="1172194.WQQ_09970"/>
<dbReference type="Proteomes" id="UP000003704">
    <property type="component" value="Unassembled WGS sequence"/>
</dbReference>
<name>I8TAS3_9GAMM</name>
<gene>
    <name evidence="1" type="ORF">WQQ_09970</name>
</gene>
<evidence type="ECO:0000313" key="2">
    <source>
        <dbReference type="Proteomes" id="UP000003704"/>
    </source>
</evidence>
<sequence length="347" mass="39017">MAVRNLSEPAEEQEPSAAAPVWLLTGNRPGEVSQQRALAEAIGVPFQEIQVATLAAAGGRARFDDSALHPPWPRLAISFGKTLPMALALRKLSKGVTRIVQLGRPRGVHRNEIDLIVPMPQDVMRDAPNVHRIRMPFNGVRRHARTDEVERRLLAAGFARPYSTLIIGGRTRQHAFAEHEITELADRIGERVRERGGSLLVSTSPRTSAETIASFRQRLRVPALIYEFVPDDRDNPLGAYMQLADELVVTGDSASMIAECWRSGRPLLVAPMRTSFRYRLVRRMRSLVPWLVERGQVPASVDIERWILQLERQGDVGVLGRSEPRRAYDAQRDDDLQRTAQRIRCLL</sequence>
<proteinExistence type="predicted"/>
<keyword evidence="2" id="KW-1185">Reference proteome</keyword>
<reference evidence="1 2" key="1">
    <citation type="journal article" date="2012" name="J. Bacteriol.">
        <title>Genome Sequence of n-Alkane-Degrading Hydrocarboniphaga effusa Strain AP103T (ATCC BAA-332T).</title>
        <authorList>
            <person name="Chang H.K."/>
            <person name="Zylstra G.J."/>
            <person name="Chae J.C."/>
        </authorList>
    </citation>
    <scope>NUCLEOTIDE SEQUENCE [LARGE SCALE GENOMIC DNA]</scope>
    <source>
        <strain evidence="1 2">AP103</strain>
    </source>
</reference>
<dbReference type="Pfam" id="PF06258">
    <property type="entry name" value="Mito_fiss_Elm1"/>
    <property type="match status" value="1"/>
</dbReference>
<dbReference type="InterPro" id="IPR009367">
    <property type="entry name" value="Elm1-like"/>
</dbReference>
<accession>I8TAS3</accession>
<comment type="caution">
    <text evidence="1">The sequence shown here is derived from an EMBL/GenBank/DDBJ whole genome shotgun (WGS) entry which is preliminary data.</text>
</comment>
<evidence type="ECO:0000313" key="1">
    <source>
        <dbReference type="EMBL" id="EIT70860.1"/>
    </source>
</evidence>
<dbReference type="OrthoDB" id="272235at2"/>
<protein>
    <recommendedName>
        <fullName evidence="3">Nucleoside-diphosphate sugar epimerase</fullName>
    </recommendedName>
</protein>
<dbReference type="EMBL" id="AKGD01000001">
    <property type="protein sequence ID" value="EIT70860.1"/>
    <property type="molecule type" value="Genomic_DNA"/>
</dbReference>
<dbReference type="RefSeq" id="WP_007183953.1">
    <property type="nucleotide sequence ID" value="NZ_AKGD01000001.1"/>
</dbReference>